<dbReference type="Pfam" id="PF01370">
    <property type="entry name" value="Epimerase"/>
    <property type="match status" value="1"/>
</dbReference>
<dbReference type="SUPFAM" id="SSF51735">
    <property type="entry name" value="NAD(P)-binding Rossmann-fold domains"/>
    <property type="match status" value="1"/>
</dbReference>
<dbReference type="PANTHER" id="PTHR11092:SF0">
    <property type="entry name" value="EPIMERASE FAMILY PROTEIN SDR39U1"/>
    <property type="match status" value="1"/>
</dbReference>
<dbReference type="OrthoDB" id="276721at2759"/>
<dbReference type="InterPro" id="IPR010099">
    <property type="entry name" value="SDR39U1"/>
</dbReference>
<dbReference type="InterPro" id="IPR013549">
    <property type="entry name" value="DUF1731"/>
</dbReference>
<proteinExistence type="predicted"/>
<evidence type="ECO:0000259" key="1">
    <source>
        <dbReference type="Pfam" id="PF01370"/>
    </source>
</evidence>
<dbReference type="Proteomes" id="UP000316759">
    <property type="component" value="Unassembled WGS sequence"/>
</dbReference>
<dbReference type="AlphaFoldDB" id="A0A504Z1L8"/>
<dbReference type="EMBL" id="SUNJ01001462">
    <property type="protein sequence ID" value="TPP66729.1"/>
    <property type="molecule type" value="Genomic_DNA"/>
</dbReference>
<dbReference type="InterPro" id="IPR036291">
    <property type="entry name" value="NAD(P)-bd_dom_sf"/>
</dbReference>
<protein>
    <submittedName>
        <fullName evidence="3">Sugar nucleotide epimerase</fullName>
    </submittedName>
</protein>
<dbReference type="NCBIfam" id="TIGR01777">
    <property type="entry name" value="yfcH"/>
    <property type="match status" value="1"/>
</dbReference>
<dbReference type="PANTHER" id="PTHR11092">
    <property type="entry name" value="SUGAR NUCLEOTIDE EPIMERASE RELATED"/>
    <property type="match status" value="1"/>
</dbReference>
<dbReference type="InterPro" id="IPR001509">
    <property type="entry name" value="Epimerase_deHydtase"/>
</dbReference>
<evidence type="ECO:0000313" key="4">
    <source>
        <dbReference type="Proteomes" id="UP000316759"/>
    </source>
</evidence>
<evidence type="ECO:0000259" key="2">
    <source>
        <dbReference type="Pfam" id="PF08338"/>
    </source>
</evidence>
<gene>
    <name evidence="3" type="ORF">FGIG_08578</name>
</gene>
<feature type="domain" description="DUF1731" evidence="2">
    <location>
        <begin position="256"/>
        <end position="303"/>
    </location>
</feature>
<reference evidence="3 4" key="1">
    <citation type="submission" date="2019-04" db="EMBL/GenBank/DDBJ databases">
        <title>Annotation for the trematode Fasciola gigantica.</title>
        <authorList>
            <person name="Choi Y.-J."/>
        </authorList>
    </citation>
    <scope>NUCLEOTIDE SEQUENCE [LARGE SCALE GENOMIC DNA]</scope>
    <source>
        <strain evidence="3">Uganda_cow_1</strain>
    </source>
</reference>
<accession>A0A504Z1L8</accession>
<feature type="domain" description="NAD-dependent epimerase/dehydratase" evidence="1">
    <location>
        <begin position="7"/>
        <end position="213"/>
    </location>
</feature>
<evidence type="ECO:0000313" key="3">
    <source>
        <dbReference type="EMBL" id="TPP66729.1"/>
    </source>
</evidence>
<dbReference type="Pfam" id="PF08338">
    <property type="entry name" value="DUF1731"/>
    <property type="match status" value="1"/>
</dbReference>
<comment type="caution">
    <text evidence="3">The sequence shown here is derived from an EMBL/GenBank/DDBJ whole genome shotgun (WGS) entry which is preliminary data.</text>
</comment>
<sequence>MNLILGGGTGLIGRALTAAFQSAGHNVRIVTRNPKSKSEISWTEVRSCGLPENTDVVINLSGRSIGEINPLYWFSGPFDEYWKDVFASRIDTTKSLVKACMKLKLKFFINASAVGFYRPDIRTTFTESEPFCDCGPITRLVRDWEAAAQIPNRKDVRQFQLRLGVVLAKDSNFIKSLYPSHRVGLGGALGSGQQWISWVHLDDVVRVVQFLIQPDCPVVSGPVNVTTPHAVRQAALSRCLSEAIGAPCLPFGAPPTPSFVPRLLLGPYRATLVLDGQRVIPQKLLDAGFQFKYALLEDALHAIYGRRPSPPAYD</sequence>
<dbReference type="STRING" id="46835.A0A504Z1L8"/>
<dbReference type="Gene3D" id="3.40.50.720">
    <property type="entry name" value="NAD(P)-binding Rossmann-like Domain"/>
    <property type="match status" value="1"/>
</dbReference>
<organism evidence="3 4">
    <name type="scientific">Fasciola gigantica</name>
    <name type="common">Giant liver fluke</name>
    <dbReference type="NCBI Taxonomy" id="46835"/>
    <lineage>
        <taxon>Eukaryota</taxon>
        <taxon>Metazoa</taxon>
        <taxon>Spiralia</taxon>
        <taxon>Lophotrochozoa</taxon>
        <taxon>Platyhelminthes</taxon>
        <taxon>Trematoda</taxon>
        <taxon>Digenea</taxon>
        <taxon>Plagiorchiida</taxon>
        <taxon>Echinostomata</taxon>
        <taxon>Echinostomatoidea</taxon>
        <taxon>Fasciolidae</taxon>
        <taxon>Fasciola</taxon>
    </lineage>
</organism>
<keyword evidence="4" id="KW-1185">Reference proteome</keyword>
<name>A0A504Z1L8_FASGI</name>